<evidence type="ECO:0000259" key="2">
    <source>
        <dbReference type="SMART" id="SM00906"/>
    </source>
</evidence>
<comment type="caution">
    <text evidence="3">The sequence shown here is derived from an EMBL/GenBank/DDBJ whole genome shotgun (WGS) entry which is preliminary data.</text>
</comment>
<feature type="domain" description="Xylanolytic transcriptional activator regulatory" evidence="2">
    <location>
        <begin position="14"/>
        <end position="87"/>
    </location>
</feature>
<dbReference type="EMBL" id="MLKD01000012">
    <property type="protein sequence ID" value="OQE21149.1"/>
    <property type="molecule type" value="Genomic_DNA"/>
</dbReference>
<dbReference type="GO" id="GO:0003677">
    <property type="term" value="F:DNA binding"/>
    <property type="evidence" value="ECO:0007669"/>
    <property type="project" value="InterPro"/>
</dbReference>
<evidence type="ECO:0000313" key="4">
    <source>
        <dbReference type="Proteomes" id="UP000191285"/>
    </source>
</evidence>
<protein>
    <recommendedName>
        <fullName evidence="2">Xylanolytic transcriptional activator regulatory domain-containing protein</fullName>
    </recommendedName>
</protein>
<dbReference type="SMART" id="SM00906">
    <property type="entry name" value="Fungal_trans"/>
    <property type="match status" value="1"/>
</dbReference>
<keyword evidence="1" id="KW-0539">Nucleus</keyword>
<gene>
    <name evidence="3" type="ORF">PENSTE_c012G04328</name>
</gene>
<dbReference type="InterPro" id="IPR007219">
    <property type="entry name" value="XnlR_reg_dom"/>
</dbReference>
<dbReference type="PANTHER" id="PTHR47425">
    <property type="entry name" value="FARB-RELATED"/>
    <property type="match status" value="1"/>
</dbReference>
<dbReference type="PANTHER" id="PTHR47425:SF2">
    <property type="entry name" value="FARB-RELATED"/>
    <property type="match status" value="1"/>
</dbReference>
<name>A0A1V6T5F1_9EURO</name>
<evidence type="ECO:0000256" key="1">
    <source>
        <dbReference type="ARBA" id="ARBA00023242"/>
    </source>
</evidence>
<dbReference type="Pfam" id="PF04082">
    <property type="entry name" value="Fungal_trans"/>
    <property type="match status" value="1"/>
</dbReference>
<dbReference type="OrthoDB" id="5121955at2759"/>
<dbReference type="Proteomes" id="UP000191285">
    <property type="component" value="Unassembled WGS sequence"/>
</dbReference>
<dbReference type="CDD" id="cd12148">
    <property type="entry name" value="fungal_TF_MHR"/>
    <property type="match status" value="1"/>
</dbReference>
<reference evidence="4" key="1">
    <citation type="journal article" date="2017" name="Nat. Microbiol.">
        <title>Global analysis of biosynthetic gene clusters reveals vast potential of secondary metabolite production in Penicillium species.</title>
        <authorList>
            <person name="Nielsen J.C."/>
            <person name="Grijseels S."/>
            <person name="Prigent S."/>
            <person name="Ji B."/>
            <person name="Dainat J."/>
            <person name="Nielsen K.F."/>
            <person name="Frisvad J.C."/>
            <person name="Workman M."/>
            <person name="Nielsen J."/>
        </authorList>
    </citation>
    <scope>NUCLEOTIDE SEQUENCE [LARGE SCALE GENOMIC DNA]</scope>
    <source>
        <strain evidence="4">IBT 24891</strain>
    </source>
</reference>
<dbReference type="AlphaFoldDB" id="A0A1V6T5F1"/>
<proteinExistence type="predicted"/>
<dbReference type="InterPro" id="IPR052761">
    <property type="entry name" value="Fungal_Detox/Toxin_TFs"/>
</dbReference>
<dbReference type="GO" id="GO:0006351">
    <property type="term" value="P:DNA-templated transcription"/>
    <property type="evidence" value="ECO:0007669"/>
    <property type="project" value="InterPro"/>
</dbReference>
<organism evidence="3 4">
    <name type="scientific">Penicillium steckii</name>
    <dbReference type="NCBI Taxonomy" id="303698"/>
    <lineage>
        <taxon>Eukaryota</taxon>
        <taxon>Fungi</taxon>
        <taxon>Dikarya</taxon>
        <taxon>Ascomycota</taxon>
        <taxon>Pezizomycotina</taxon>
        <taxon>Eurotiomycetes</taxon>
        <taxon>Eurotiomycetidae</taxon>
        <taxon>Eurotiales</taxon>
        <taxon>Aspergillaceae</taxon>
        <taxon>Penicillium</taxon>
    </lineage>
</organism>
<evidence type="ECO:0000313" key="3">
    <source>
        <dbReference type="EMBL" id="OQE21149.1"/>
    </source>
</evidence>
<accession>A0A1V6T5F1</accession>
<dbReference type="GO" id="GO:0008270">
    <property type="term" value="F:zinc ion binding"/>
    <property type="evidence" value="ECO:0007669"/>
    <property type="project" value="InterPro"/>
</dbReference>
<sequence>MSLFPSDPGEIKDSGYLVAEAISLAYRLGLNYDPVSMTTNTREIGLRKRLWWAVYIRDKEVSLEADRPKTIGRDDFDVPDLLQSDFDLNAPCPRHHDGCPGQECASNERKKSAIQFMHRAKRAQDPEGVDYASKVRYWKFDPWTTGDLEVTGGLIPELGG</sequence>
<dbReference type="STRING" id="303698.A0A1V6T5F1"/>
<keyword evidence="4" id="KW-1185">Reference proteome</keyword>